<accession>A0A195D5H4</accession>
<sequence length="253" mass="27504">MLKGSLSPYLDTHNEEESSYVTLSNGPYAYVADSTSTEHNSYNHVLVDVYFVTPILCKHCEDYIWGTGKVGVKCKGLTIATLRYIPILSRAPIDIREPLLKFPQRATALDTLKHRPWPAAMLVKDFASWALMTSLVVQGPREEPTVGGDGRGAVAPNHELPSAAARGWLWLLTELGGPAGQLCASPAVWYSPPRPGRSRPRRRDGVSFKPAKINRRKLATVGTETQANIRPEELKGEPAGTPSGEESSGDGSA</sequence>
<evidence type="ECO:0000313" key="2">
    <source>
        <dbReference type="EMBL" id="KYN08106.1"/>
    </source>
</evidence>
<organism evidence="2 3">
    <name type="scientific">Cyphomyrmex costatus</name>
    <dbReference type="NCBI Taxonomy" id="456900"/>
    <lineage>
        <taxon>Eukaryota</taxon>
        <taxon>Metazoa</taxon>
        <taxon>Ecdysozoa</taxon>
        <taxon>Arthropoda</taxon>
        <taxon>Hexapoda</taxon>
        <taxon>Insecta</taxon>
        <taxon>Pterygota</taxon>
        <taxon>Neoptera</taxon>
        <taxon>Endopterygota</taxon>
        <taxon>Hymenoptera</taxon>
        <taxon>Apocrita</taxon>
        <taxon>Aculeata</taxon>
        <taxon>Formicoidea</taxon>
        <taxon>Formicidae</taxon>
        <taxon>Myrmicinae</taxon>
        <taxon>Cyphomyrmex</taxon>
    </lineage>
</organism>
<protein>
    <recommendedName>
        <fullName evidence="4">Phorbol-ester/DAG-type domain-containing protein</fullName>
    </recommendedName>
</protein>
<dbReference type="InterPro" id="IPR046349">
    <property type="entry name" value="C1-like_sf"/>
</dbReference>
<name>A0A195D5H4_9HYME</name>
<gene>
    <name evidence="2" type="ORF">ALC62_00951</name>
</gene>
<evidence type="ECO:0000313" key="3">
    <source>
        <dbReference type="Proteomes" id="UP000078542"/>
    </source>
</evidence>
<reference evidence="2 3" key="1">
    <citation type="submission" date="2016-03" db="EMBL/GenBank/DDBJ databases">
        <title>Cyphomyrmex costatus WGS genome.</title>
        <authorList>
            <person name="Nygaard S."/>
            <person name="Hu H."/>
            <person name="Boomsma J."/>
            <person name="Zhang G."/>
        </authorList>
    </citation>
    <scope>NUCLEOTIDE SEQUENCE [LARGE SCALE GENOMIC DNA]</scope>
    <source>
        <strain evidence="2">MS0001</strain>
        <tissue evidence="2">Whole body</tissue>
    </source>
</reference>
<feature type="region of interest" description="Disordered" evidence="1">
    <location>
        <begin position="184"/>
        <end position="253"/>
    </location>
</feature>
<dbReference type="Gene3D" id="3.30.60.20">
    <property type="match status" value="1"/>
</dbReference>
<dbReference type="SUPFAM" id="SSF57889">
    <property type="entry name" value="Cysteine-rich domain"/>
    <property type="match status" value="1"/>
</dbReference>
<dbReference type="EMBL" id="KQ976818">
    <property type="protein sequence ID" value="KYN08106.1"/>
    <property type="molecule type" value="Genomic_DNA"/>
</dbReference>
<proteinExistence type="predicted"/>
<dbReference type="AlphaFoldDB" id="A0A195D5H4"/>
<keyword evidence="3" id="KW-1185">Reference proteome</keyword>
<feature type="compositionally biased region" description="Polar residues" evidence="1">
    <location>
        <begin position="244"/>
        <end position="253"/>
    </location>
</feature>
<evidence type="ECO:0008006" key="4">
    <source>
        <dbReference type="Google" id="ProtNLM"/>
    </source>
</evidence>
<dbReference type="Proteomes" id="UP000078542">
    <property type="component" value="Unassembled WGS sequence"/>
</dbReference>
<evidence type="ECO:0000256" key="1">
    <source>
        <dbReference type="SAM" id="MobiDB-lite"/>
    </source>
</evidence>